<dbReference type="Proteomes" id="UP000886740">
    <property type="component" value="Unassembled WGS sequence"/>
</dbReference>
<protein>
    <submittedName>
        <fullName evidence="8">Beta-galactosidase</fullName>
    </submittedName>
</protein>
<evidence type="ECO:0000256" key="1">
    <source>
        <dbReference type="ARBA" id="ARBA00007401"/>
    </source>
</evidence>
<keyword evidence="4" id="KW-0732">Signal</keyword>
<dbReference type="Pfam" id="PF00703">
    <property type="entry name" value="Glyco_hydro_2"/>
    <property type="match status" value="1"/>
</dbReference>
<evidence type="ECO:0000259" key="5">
    <source>
        <dbReference type="Pfam" id="PF00703"/>
    </source>
</evidence>
<evidence type="ECO:0000313" key="8">
    <source>
        <dbReference type="EMBL" id="HIX74832.1"/>
    </source>
</evidence>
<dbReference type="GO" id="GO:0005975">
    <property type="term" value="P:carbohydrate metabolic process"/>
    <property type="evidence" value="ECO:0007669"/>
    <property type="project" value="InterPro"/>
</dbReference>
<dbReference type="InterPro" id="IPR036156">
    <property type="entry name" value="Beta-gal/glucu_dom_sf"/>
</dbReference>
<evidence type="ECO:0000256" key="2">
    <source>
        <dbReference type="ARBA" id="ARBA00022801"/>
    </source>
</evidence>
<evidence type="ECO:0000259" key="7">
    <source>
        <dbReference type="Pfam" id="PF02837"/>
    </source>
</evidence>
<reference evidence="8" key="2">
    <citation type="submission" date="2021-04" db="EMBL/GenBank/DDBJ databases">
        <authorList>
            <person name="Gilroy R."/>
        </authorList>
    </citation>
    <scope>NUCLEOTIDE SEQUENCE</scope>
    <source>
        <strain evidence="8">ChiGjej6B6-14162</strain>
    </source>
</reference>
<dbReference type="InterPro" id="IPR008979">
    <property type="entry name" value="Galactose-bd-like_sf"/>
</dbReference>
<organism evidence="8 9">
    <name type="scientific">Candidatus Parabacteroides intestinipullorum</name>
    <dbReference type="NCBI Taxonomy" id="2838723"/>
    <lineage>
        <taxon>Bacteria</taxon>
        <taxon>Pseudomonadati</taxon>
        <taxon>Bacteroidota</taxon>
        <taxon>Bacteroidia</taxon>
        <taxon>Bacteroidales</taxon>
        <taxon>Tannerellaceae</taxon>
        <taxon>Parabacteroides</taxon>
    </lineage>
</organism>
<name>A0A9D2BGQ7_9BACT</name>
<dbReference type="InterPro" id="IPR006102">
    <property type="entry name" value="Ig-like_GH2"/>
</dbReference>
<dbReference type="SUPFAM" id="SSF49785">
    <property type="entry name" value="Galactose-binding domain-like"/>
    <property type="match status" value="1"/>
</dbReference>
<dbReference type="InterPro" id="IPR006103">
    <property type="entry name" value="Glyco_hydro_2_cat"/>
</dbReference>
<dbReference type="InterPro" id="IPR051913">
    <property type="entry name" value="GH2_Domain-Containing"/>
</dbReference>
<keyword evidence="3" id="KW-0326">Glycosidase</keyword>
<dbReference type="InterPro" id="IPR013783">
    <property type="entry name" value="Ig-like_fold"/>
</dbReference>
<dbReference type="SUPFAM" id="SSF51445">
    <property type="entry name" value="(Trans)glycosidases"/>
    <property type="match status" value="1"/>
</dbReference>
<proteinExistence type="inferred from homology"/>
<reference evidence="8" key="1">
    <citation type="journal article" date="2021" name="PeerJ">
        <title>Extensive microbial diversity within the chicken gut microbiome revealed by metagenomics and culture.</title>
        <authorList>
            <person name="Gilroy R."/>
            <person name="Ravi A."/>
            <person name="Getino M."/>
            <person name="Pursley I."/>
            <person name="Horton D.L."/>
            <person name="Alikhan N.F."/>
            <person name="Baker D."/>
            <person name="Gharbi K."/>
            <person name="Hall N."/>
            <person name="Watson M."/>
            <person name="Adriaenssens E.M."/>
            <person name="Foster-Nyarko E."/>
            <person name="Jarju S."/>
            <person name="Secka A."/>
            <person name="Antonio M."/>
            <person name="Oren A."/>
            <person name="Chaudhuri R.R."/>
            <person name="La Ragione R."/>
            <person name="Hildebrand F."/>
            <person name="Pallen M.J."/>
        </authorList>
    </citation>
    <scope>NUCLEOTIDE SEQUENCE</scope>
    <source>
        <strain evidence="8">ChiGjej6B6-14162</strain>
    </source>
</reference>
<dbReference type="Pfam" id="PF02836">
    <property type="entry name" value="Glyco_hydro_2_C"/>
    <property type="match status" value="1"/>
</dbReference>
<feature type="signal peptide" evidence="4">
    <location>
        <begin position="1"/>
        <end position="18"/>
    </location>
</feature>
<feature type="domain" description="Glycoside hydrolase family 2 immunoglobulin-like beta-sandwich" evidence="5">
    <location>
        <begin position="213"/>
        <end position="307"/>
    </location>
</feature>
<dbReference type="Gene3D" id="2.60.40.10">
    <property type="entry name" value="Immunoglobulins"/>
    <property type="match status" value="1"/>
</dbReference>
<dbReference type="PANTHER" id="PTHR42732">
    <property type="entry name" value="BETA-GALACTOSIDASE"/>
    <property type="match status" value="1"/>
</dbReference>
<keyword evidence="2" id="KW-0378">Hydrolase</keyword>
<dbReference type="EMBL" id="DXEL01000050">
    <property type="protein sequence ID" value="HIX74832.1"/>
    <property type="molecule type" value="Genomic_DNA"/>
</dbReference>
<feature type="chain" id="PRO_5039681056" evidence="4">
    <location>
        <begin position="19"/>
        <end position="604"/>
    </location>
</feature>
<feature type="domain" description="Glycoside hydrolase family 2 catalytic" evidence="6">
    <location>
        <begin position="350"/>
        <end position="476"/>
    </location>
</feature>
<dbReference type="Gene3D" id="2.60.120.260">
    <property type="entry name" value="Galactose-binding domain-like"/>
    <property type="match status" value="1"/>
</dbReference>
<comment type="similarity">
    <text evidence="1">Belongs to the glycosyl hydrolase 2 family.</text>
</comment>
<evidence type="ECO:0000313" key="9">
    <source>
        <dbReference type="Proteomes" id="UP000886740"/>
    </source>
</evidence>
<evidence type="ECO:0000256" key="3">
    <source>
        <dbReference type="ARBA" id="ARBA00023295"/>
    </source>
</evidence>
<dbReference type="PANTHER" id="PTHR42732:SF2">
    <property type="entry name" value="BETA-MANNOSIDASE"/>
    <property type="match status" value="1"/>
</dbReference>
<comment type="caution">
    <text evidence="8">The sequence shown here is derived from an EMBL/GenBank/DDBJ whole genome shotgun (WGS) entry which is preliminary data.</text>
</comment>
<dbReference type="InterPro" id="IPR017853">
    <property type="entry name" value="GH"/>
</dbReference>
<gene>
    <name evidence="8" type="ORF">H9977_07350</name>
</gene>
<dbReference type="AlphaFoldDB" id="A0A9D2BGQ7"/>
<dbReference type="InterPro" id="IPR006104">
    <property type="entry name" value="Glyco_hydro_2_N"/>
</dbReference>
<dbReference type="Gene3D" id="3.20.20.80">
    <property type="entry name" value="Glycosidases"/>
    <property type="match status" value="1"/>
</dbReference>
<dbReference type="SUPFAM" id="SSF49303">
    <property type="entry name" value="beta-Galactosidase/glucuronidase domain"/>
    <property type="match status" value="1"/>
</dbReference>
<sequence>MRKIVLSLLAACALLAYGQEGWSPKGDKIKTQWAESLDPANVLPEYPRPGLTRGEWMNLNGEWDYAIRAKGEAEPVAYDGKILVPFAVESSLSGVQKEVGAEKELWYKRSFTVPSGWKGRTVLLHFGAVDWRAEVFVNDVLIGSHQGGYTPFTFDVTPYLNRSSKQELTVRVWDPSDKGFQPRGKQVANPEGIWYTPVTGIWQTVWLEPVAATHITAVKSIPDIDNEVMNVTVSTSCVEPGTVVTVELLDQGKTVATSKGVPGSTLRLGLENPVLWEPSNPHLYDMRVTLLEDGKRVDEAMSYAAFRKISTQRDANGIVRMCLNNKALFQYGPLDQGWWPDGLYTAPTDEALRFDIVKTKAWGFNMIRKHVKVEPARWYYHCDKEGMLVWQDMPSGDMGNQWAARTYNEGTDKARTAESVRNYYQEWKEIMDLCVSNPSVVVWVPFNEAWGQFDTEKVVEWTKTYDPSRLVNPASGGNHRACGDMLDLHNYPAPEMYLFDPARVNVLGEYGGIGLPVEDHLWWNKRNWGYIQFKNGEEVTAEYIKYAKQLKQLVQRGFSAAVYTQTTDVEGEVNGLMTYDRKVIKINEAEIRAINQEVINSLSE</sequence>
<accession>A0A9D2BGQ7</accession>
<dbReference type="Pfam" id="PF02837">
    <property type="entry name" value="Glyco_hydro_2_N"/>
    <property type="match status" value="1"/>
</dbReference>
<evidence type="ECO:0000259" key="6">
    <source>
        <dbReference type="Pfam" id="PF02836"/>
    </source>
</evidence>
<dbReference type="GO" id="GO:0004553">
    <property type="term" value="F:hydrolase activity, hydrolyzing O-glycosyl compounds"/>
    <property type="evidence" value="ECO:0007669"/>
    <property type="project" value="InterPro"/>
</dbReference>
<evidence type="ECO:0000256" key="4">
    <source>
        <dbReference type="SAM" id="SignalP"/>
    </source>
</evidence>
<feature type="domain" description="Glycosyl hydrolases family 2 sugar binding" evidence="7">
    <location>
        <begin position="102"/>
        <end position="177"/>
    </location>
</feature>